<evidence type="ECO:0000313" key="4">
    <source>
        <dbReference type="Proteomes" id="UP001565368"/>
    </source>
</evidence>
<gene>
    <name evidence="3" type="ORF">Q8F55_001953</name>
</gene>
<dbReference type="InterPro" id="IPR002885">
    <property type="entry name" value="PPR_rpt"/>
</dbReference>
<evidence type="ECO:0000256" key="1">
    <source>
        <dbReference type="PROSITE-ProRule" id="PRU00708"/>
    </source>
</evidence>
<dbReference type="PANTHER" id="PTHR47938">
    <property type="entry name" value="RESPIRATORY COMPLEX I CHAPERONE (CIA84), PUTATIVE (AFU_ORTHOLOGUE AFUA_2G06020)-RELATED"/>
    <property type="match status" value="1"/>
</dbReference>
<reference evidence="3 4" key="1">
    <citation type="submission" date="2023-08" db="EMBL/GenBank/DDBJ databases">
        <title>Annotated Genome Sequence of Vanrija albida AlHP1.</title>
        <authorList>
            <person name="Herzog R."/>
        </authorList>
    </citation>
    <scope>NUCLEOTIDE SEQUENCE [LARGE SCALE GENOMIC DNA]</scope>
    <source>
        <strain evidence="3 4">AlHP1</strain>
    </source>
</reference>
<dbReference type="Proteomes" id="UP001565368">
    <property type="component" value="Unassembled WGS sequence"/>
</dbReference>
<feature type="region of interest" description="Disordered" evidence="2">
    <location>
        <begin position="1059"/>
        <end position="1090"/>
    </location>
</feature>
<dbReference type="SUPFAM" id="SSF48452">
    <property type="entry name" value="TPR-like"/>
    <property type="match status" value="1"/>
</dbReference>
<dbReference type="EMBL" id="JBBXJM010000002">
    <property type="protein sequence ID" value="KAL1411008.1"/>
    <property type="molecule type" value="Genomic_DNA"/>
</dbReference>
<evidence type="ECO:0000256" key="2">
    <source>
        <dbReference type="SAM" id="MobiDB-lite"/>
    </source>
</evidence>
<dbReference type="RefSeq" id="XP_069210952.1">
    <property type="nucleotide sequence ID" value="XM_069350566.1"/>
</dbReference>
<feature type="repeat" description="PPR" evidence="1">
    <location>
        <begin position="530"/>
        <end position="564"/>
    </location>
</feature>
<dbReference type="PROSITE" id="PS51375">
    <property type="entry name" value="PPR"/>
    <property type="match status" value="3"/>
</dbReference>
<feature type="repeat" description="PPR" evidence="1">
    <location>
        <begin position="495"/>
        <end position="529"/>
    </location>
</feature>
<dbReference type="InterPro" id="IPR011990">
    <property type="entry name" value="TPR-like_helical_dom_sf"/>
</dbReference>
<evidence type="ECO:0008006" key="5">
    <source>
        <dbReference type="Google" id="ProtNLM"/>
    </source>
</evidence>
<dbReference type="NCBIfam" id="TIGR00756">
    <property type="entry name" value="PPR"/>
    <property type="match status" value="2"/>
</dbReference>
<name>A0ABR3Q8F0_9TREE</name>
<sequence>MSARLAPSTVSHVLRLVGSSYLDSGAGPSTLRHRARAHAARLVLYPPVRTTRRFASSAHALAEPVTADHHGGDHLSAGAWTEDDTVRTPKKGHHYDIPHAPLIPEWARIPKEAKDQLFTTPRPSPKEFRHAFDALERDPLFIIPVNRLWATFQVFSSPSTTESDWTWLANVLTLAKDEIGDRWEDVPLSESLMRALRGLALAHAGEYDSAAASFSVSIRVALKTQPSPDFYYHWDLDVLEAYMRLVREVERPEDIASMVRYAGPRLQKILSQTPGSFEYKAAMTRLRDGLHEALGDLRNPAEWLSTQLRPGPDGRPPRSVYHVALVLLATITRDSSRTADAFYVWRHIVQQFNSTIVPPATASKLASNLARAGHFDAAKEVFHGLRESVAAPPHSALSRELWTYAEAGEPDAARRVWTEIATRYGPTRDDRLALATAYAVTGDLQATHDILLDLFGGDADDAVDTLAILQRAAIASGDAEAAHEYLDKSIQIRPTIEPYLSLLNLHGAQGNIDAAVRVFDRLLETGIPLDTRCYTALISAFGKAHDYVNASSIFQAMIDAGHAPTVAAWRARLNAHVESGQWVAAADLCGDIPPGMMKDPALTTIVLKSFVYVAAPFNSILRLFRSIRSPSAAAWALVIQAAADDENLVKARTLFEEMDTRSQVNIFAPPPNVYVFSILLAAYLRSGDRDSARAVYDAMVERKIAPTSVTYAIIVSAYADSPGESSFEQAHNFAMGVLGQPFSLEKPGARGSAIENIFGPLITAAGRAGNVERAKAYYDQITALSGNSFMTAGKMMGAYRNAGDTKSLYRMWLRLFGEAKRAIPRLTPEGEDTRPGARSKTHTLTIPLSLVLEGLANAGAHNRIKSLWRDYRNAGFGFDAENYNHYAMALARTGYVEDAFRVVDRVLIPRADAVKDRGYRSMRPLTGMEPVDAAVVEGLPTADDTADDPTGDFASDSIPAAQPDHGVRLTNDDVAGDWHGVPNRRTELQPSVPPQFGDDNTAGEHLIDLDILRQWRPTDVLWRPTNRTISTLERVYRSLQQQLEDQRAYRAWIGIGSSDENDDSGATAEPITLQWDHNTTVKNPDGSPVQMSPKLLMARLNSKYARVVSLVMFHRRKKVKGRMKKYQK</sequence>
<accession>A0ABR3Q8F0</accession>
<feature type="repeat" description="PPR" evidence="1">
    <location>
        <begin position="672"/>
        <end position="706"/>
    </location>
</feature>
<keyword evidence="4" id="KW-1185">Reference proteome</keyword>
<dbReference type="PANTHER" id="PTHR47938:SF35">
    <property type="entry name" value="PENTATRICOPEPTIDE REPEAT-CONTAINING PROTEIN 4, MITOCHONDRIAL-RELATED"/>
    <property type="match status" value="1"/>
</dbReference>
<protein>
    <recommendedName>
        <fullName evidence="5">Pentacotripeptide-repeat region of PRORP domain-containing protein</fullName>
    </recommendedName>
</protein>
<evidence type="ECO:0000313" key="3">
    <source>
        <dbReference type="EMBL" id="KAL1411008.1"/>
    </source>
</evidence>
<comment type="caution">
    <text evidence="3">The sequence shown here is derived from an EMBL/GenBank/DDBJ whole genome shotgun (WGS) entry which is preliminary data.</text>
</comment>
<organism evidence="3 4">
    <name type="scientific">Vanrija albida</name>
    <dbReference type="NCBI Taxonomy" id="181172"/>
    <lineage>
        <taxon>Eukaryota</taxon>
        <taxon>Fungi</taxon>
        <taxon>Dikarya</taxon>
        <taxon>Basidiomycota</taxon>
        <taxon>Agaricomycotina</taxon>
        <taxon>Tremellomycetes</taxon>
        <taxon>Trichosporonales</taxon>
        <taxon>Trichosporonaceae</taxon>
        <taxon>Vanrija</taxon>
    </lineage>
</organism>
<dbReference type="GeneID" id="95982996"/>
<proteinExistence type="predicted"/>
<dbReference type="Gene3D" id="1.25.40.10">
    <property type="entry name" value="Tetratricopeptide repeat domain"/>
    <property type="match status" value="2"/>
</dbReference>
<dbReference type="Pfam" id="PF13041">
    <property type="entry name" value="PPR_2"/>
    <property type="match status" value="1"/>
</dbReference>
<dbReference type="Pfam" id="PF13812">
    <property type="entry name" value="PPR_3"/>
    <property type="match status" value="1"/>
</dbReference>